<feature type="compositionally biased region" description="Low complexity" evidence="1">
    <location>
        <begin position="127"/>
        <end position="139"/>
    </location>
</feature>
<organism evidence="2 3">
    <name type="scientific">Tritrichomonas foetus</name>
    <dbReference type="NCBI Taxonomy" id="1144522"/>
    <lineage>
        <taxon>Eukaryota</taxon>
        <taxon>Metamonada</taxon>
        <taxon>Parabasalia</taxon>
        <taxon>Tritrichomonadida</taxon>
        <taxon>Tritrichomonadidae</taxon>
        <taxon>Tritrichomonas</taxon>
    </lineage>
</organism>
<proteinExistence type="predicted"/>
<comment type="caution">
    <text evidence="2">The sequence shown here is derived from an EMBL/GenBank/DDBJ whole genome shotgun (WGS) entry which is preliminary data.</text>
</comment>
<evidence type="ECO:0000256" key="1">
    <source>
        <dbReference type="SAM" id="MobiDB-lite"/>
    </source>
</evidence>
<dbReference type="AlphaFoldDB" id="A0A1J4KHH9"/>
<dbReference type="RefSeq" id="XP_068363536.1">
    <property type="nucleotide sequence ID" value="XM_068501355.1"/>
</dbReference>
<feature type="region of interest" description="Disordered" evidence="1">
    <location>
        <begin position="1"/>
        <end position="433"/>
    </location>
</feature>
<feature type="compositionally biased region" description="Basic and acidic residues" evidence="1">
    <location>
        <begin position="39"/>
        <end position="63"/>
    </location>
</feature>
<feature type="compositionally biased region" description="Polar residues" evidence="1">
    <location>
        <begin position="396"/>
        <end position="421"/>
    </location>
</feature>
<sequence>MPPRKTAAQKNQRKKDSKKAQTSSKKSSSANSPEGSLDASKDNLVKNKNHEGNILEEKEKEIRQNSNAQKFCSDSDSHNKNEKHDNKENKEGKEIKNEVNETKKISEMKKTETNKNKPGNKSDSESSSRSSESESSSTSPKKNKGIKEKANQNIVNATKQPKKGRESSDSFDSCDSESGQSKEKNSNKRKKEAGKTNQKYKNSESSSDESEKVKKNQKHNKNLNQKKNNINNKNSATNTSDSDSSDRSSESQKIETNAHQMVRKPVDSKIRKRGGITRGGISRKTNSNIIKKEEKISSKNDSSDNQKEKQETIKQLRFANKKNTMLKLKEPNSNSSKVSQTNQTKKEEITENEKTEPKVTTPEFKPKENSYEPEMDSESESSSSTSSSTTAHSSSNYHKSQNGRNKIELTDQNNKESTNSVNEKEITRFSSSDNEKNSKIIKNQLSSLDDQFLKQKSITFEEGFMNFSLLYKVICSVCPYASLFKEDVLLHHFERTLETFQREEKIDYSFDKFRIKFDINSKKFISFIKVCFLTAGLKIKNWDENDKSFHFLLTKIVNCKPEFIKRERKEKFYFAIFAQNMNEKALFYRRRYKWHYISISSFQEDILIDESLEDHEMFKNETEFLCLYKLN</sequence>
<dbReference type="GeneID" id="94836059"/>
<dbReference type="EMBL" id="MLAK01000613">
    <property type="protein sequence ID" value="OHT10400.1"/>
    <property type="molecule type" value="Genomic_DNA"/>
</dbReference>
<protein>
    <submittedName>
        <fullName evidence="2">Uncharacterized protein</fullName>
    </submittedName>
</protein>
<feature type="compositionally biased region" description="Basic and acidic residues" evidence="1">
    <location>
        <begin position="422"/>
        <end position="433"/>
    </location>
</feature>
<feature type="compositionally biased region" description="Low complexity" evidence="1">
    <location>
        <begin position="380"/>
        <end position="395"/>
    </location>
</feature>
<feature type="compositionally biased region" description="Low complexity" evidence="1">
    <location>
        <begin position="20"/>
        <end position="29"/>
    </location>
</feature>
<evidence type="ECO:0000313" key="2">
    <source>
        <dbReference type="EMBL" id="OHT10400.1"/>
    </source>
</evidence>
<feature type="compositionally biased region" description="Basic and acidic residues" evidence="1">
    <location>
        <begin position="290"/>
        <end position="314"/>
    </location>
</feature>
<feature type="compositionally biased region" description="Low complexity" evidence="1">
    <location>
        <begin position="222"/>
        <end position="234"/>
    </location>
</feature>
<gene>
    <name evidence="2" type="ORF">TRFO_20365</name>
</gene>
<feature type="compositionally biased region" description="Basic and acidic residues" evidence="1">
    <location>
        <begin position="73"/>
        <end position="126"/>
    </location>
</feature>
<dbReference type="VEuPathDB" id="TrichDB:TRFO_20365"/>
<name>A0A1J4KHH9_9EUKA</name>
<feature type="compositionally biased region" description="Basic and acidic residues" evidence="1">
    <location>
        <begin position="344"/>
        <end position="357"/>
    </location>
</feature>
<keyword evidence="3" id="KW-1185">Reference proteome</keyword>
<reference evidence="2" key="1">
    <citation type="submission" date="2016-10" db="EMBL/GenBank/DDBJ databases">
        <authorList>
            <person name="Benchimol M."/>
            <person name="Almeida L.G."/>
            <person name="Vasconcelos A.T."/>
            <person name="Perreira-Neves A."/>
            <person name="Rosa I.A."/>
            <person name="Tasca T."/>
            <person name="Bogo M.R."/>
            <person name="de Souza W."/>
        </authorList>
    </citation>
    <scope>NUCLEOTIDE SEQUENCE [LARGE SCALE GENOMIC DNA]</scope>
    <source>
        <strain evidence="2">K</strain>
    </source>
</reference>
<feature type="compositionally biased region" description="Low complexity" evidence="1">
    <location>
        <begin position="279"/>
        <end position="289"/>
    </location>
</feature>
<evidence type="ECO:0000313" key="3">
    <source>
        <dbReference type="Proteomes" id="UP000179807"/>
    </source>
</evidence>
<dbReference type="Proteomes" id="UP000179807">
    <property type="component" value="Unassembled WGS sequence"/>
</dbReference>
<accession>A0A1J4KHH9</accession>
<feature type="compositionally biased region" description="Basic and acidic residues" evidence="1">
    <location>
        <begin position="244"/>
        <end position="253"/>
    </location>
</feature>